<comment type="caution">
    <text evidence="2">The sequence shown here is derived from an EMBL/GenBank/DDBJ whole genome shotgun (WGS) entry which is preliminary data.</text>
</comment>
<feature type="compositionally biased region" description="Basic and acidic residues" evidence="1">
    <location>
        <begin position="23"/>
        <end position="36"/>
    </location>
</feature>
<accession>A0A2K0UNZ6</accession>
<organism evidence="2 3">
    <name type="scientific">Trichoderma harzianum</name>
    <name type="common">Hypocrea lixii</name>
    <dbReference type="NCBI Taxonomy" id="5544"/>
    <lineage>
        <taxon>Eukaryota</taxon>
        <taxon>Fungi</taxon>
        <taxon>Dikarya</taxon>
        <taxon>Ascomycota</taxon>
        <taxon>Pezizomycotina</taxon>
        <taxon>Sordariomycetes</taxon>
        <taxon>Hypocreomycetidae</taxon>
        <taxon>Hypocreales</taxon>
        <taxon>Hypocreaceae</taxon>
        <taxon>Trichoderma</taxon>
    </lineage>
</organism>
<gene>
    <name evidence="2" type="ORF">THARTR1_00996</name>
</gene>
<dbReference type="Proteomes" id="UP000236290">
    <property type="component" value="Unassembled WGS sequence"/>
</dbReference>
<evidence type="ECO:0000313" key="3">
    <source>
        <dbReference type="Proteomes" id="UP000236290"/>
    </source>
</evidence>
<dbReference type="EMBL" id="MTYI01000007">
    <property type="protein sequence ID" value="PNP59506.1"/>
    <property type="molecule type" value="Genomic_DNA"/>
</dbReference>
<dbReference type="AlphaFoldDB" id="A0A2K0UNZ6"/>
<name>A0A2K0UNZ6_TRIHA</name>
<evidence type="ECO:0000256" key="1">
    <source>
        <dbReference type="SAM" id="MobiDB-lite"/>
    </source>
</evidence>
<feature type="region of interest" description="Disordered" evidence="1">
    <location>
        <begin position="1"/>
        <end position="36"/>
    </location>
</feature>
<evidence type="ECO:0000313" key="2">
    <source>
        <dbReference type="EMBL" id="PNP59506.1"/>
    </source>
</evidence>
<sequence>MAAMFSQNPLMNGPNYSFSDAPKTAHGEPRQHRFNP</sequence>
<proteinExistence type="predicted"/>
<reference evidence="2 3" key="1">
    <citation type="submission" date="2017-02" db="EMBL/GenBank/DDBJ databases">
        <title>Genomes of Trichoderma spp. with biocontrol activity.</title>
        <authorList>
            <person name="Gardiner D."/>
            <person name="Kazan K."/>
            <person name="Vos C."/>
            <person name="Harvey P."/>
        </authorList>
    </citation>
    <scope>NUCLEOTIDE SEQUENCE [LARGE SCALE GENOMIC DNA]</scope>
    <source>
        <strain evidence="2 3">Tr1</strain>
    </source>
</reference>
<protein>
    <submittedName>
        <fullName evidence="2">Uncharacterized protein</fullName>
    </submittedName>
</protein>
<feature type="compositionally biased region" description="Polar residues" evidence="1">
    <location>
        <begin position="1"/>
        <end position="18"/>
    </location>
</feature>
<dbReference type="OrthoDB" id="268479at2759"/>